<feature type="domain" description="Prenyltransferase alpha-alpha toroid" evidence="12">
    <location>
        <begin position="9"/>
        <end position="304"/>
    </location>
</feature>
<evidence type="ECO:0000256" key="11">
    <source>
        <dbReference type="RuleBase" id="RU365076"/>
    </source>
</evidence>
<evidence type="ECO:0000256" key="9">
    <source>
        <dbReference type="ARBA" id="ARBA00047658"/>
    </source>
</evidence>
<sequence length="326" mass="36030">MSASQLLIPLHVQYIKSLGENKDDLVYHLTAHLRMNAVYWGLTALCAMGHKDALDRDEMIEYVMSCWDEEAGGFGAHPDHDPHLLPTLSAIQILTIHDSQDKLNIPKVTKFILSLQQPSGVFAGDQWGEIDTRFLYSAVNALSLIGQLHLLDVEKTVGYIKKCKNFDGGFGAVAGAESHAAQVWVCTAALAILDRLDVIDQDTLAWWLAERQLPNGGFNGRPQKLEDVCYSYWVLSSLSILRKLSWIDSEKLIPFVLSAQDTENGGIADRPGDLADVFHTVFGIVGLSLLGYPGLVDIDPVYCMPADLVASKGLRKDWEALPRRNS</sequence>
<dbReference type="InterPro" id="IPR008930">
    <property type="entry name" value="Terpenoid_cyclase/PrenylTrfase"/>
</dbReference>
<evidence type="ECO:0000259" key="12">
    <source>
        <dbReference type="Pfam" id="PF00432"/>
    </source>
</evidence>
<keyword evidence="4 11" id="KW-0637">Prenyltransferase</keyword>
<protein>
    <recommendedName>
        <fullName evidence="10 11">Geranylgeranyl transferase type-2 subunit beta</fullName>
        <ecNumber evidence="3 11">2.5.1.60</ecNumber>
    </recommendedName>
</protein>
<dbReference type="Proteomes" id="UP001385951">
    <property type="component" value="Unassembled WGS sequence"/>
</dbReference>
<dbReference type="InterPro" id="IPR045089">
    <property type="entry name" value="PGGT1B-like"/>
</dbReference>
<keyword evidence="5 11" id="KW-0808">Transferase</keyword>
<evidence type="ECO:0000256" key="7">
    <source>
        <dbReference type="ARBA" id="ARBA00022737"/>
    </source>
</evidence>
<keyword evidence="7" id="KW-0677">Repeat</keyword>
<dbReference type="GO" id="GO:0046872">
    <property type="term" value="F:metal ion binding"/>
    <property type="evidence" value="ECO:0007669"/>
    <property type="project" value="UniProtKB-KW"/>
</dbReference>
<comment type="function">
    <text evidence="11">Catalyzes the transfer of a geranylgeranyl moiety from geranylgeranyl diphosphate to both cysteines of proteins with the C-terminal sequence -XXCC, -XCXC and -CCXX.</text>
</comment>
<reference evidence="13 14" key="1">
    <citation type="submission" date="2022-09" db="EMBL/GenBank/DDBJ databases">
        <authorList>
            <person name="Palmer J.M."/>
        </authorList>
    </citation>
    <scope>NUCLEOTIDE SEQUENCE [LARGE SCALE GENOMIC DNA]</scope>
    <source>
        <strain evidence="13 14">DSM 7382</strain>
    </source>
</reference>
<keyword evidence="6 11" id="KW-0479">Metal-binding</keyword>
<comment type="catalytic activity">
    <reaction evidence="9 11">
        <text>geranylgeranyl diphosphate + L-cysteinyl-[protein] = S-geranylgeranyl-L-cysteinyl-[protein] + diphosphate</text>
        <dbReference type="Rhea" id="RHEA:21240"/>
        <dbReference type="Rhea" id="RHEA-COMP:10131"/>
        <dbReference type="Rhea" id="RHEA-COMP:11537"/>
        <dbReference type="ChEBI" id="CHEBI:29950"/>
        <dbReference type="ChEBI" id="CHEBI:33019"/>
        <dbReference type="ChEBI" id="CHEBI:57533"/>
        <dbReference type="ChEBI" id="CHEBI:86021"/>
        <dbReference type="EC" id="2.5.1.60"/>
    </reaction>
</comment>
<evidence type="ECO:0000313" key="14">
    <source>
        <dbReference type="Proteomes" id="UP001385951"/>
    </source>
</evidence>
<evidence type="ECO:0000256" key="5">
    <source>
        <dbReference type="ARBA" id="ARBA00022679"/>
    </source>
</evidence>
<dbReference type="GO" id="GO:0004663">
    <property type="term" value="F:Rab geranylgeranyltransferase activity"/>
    <property type="evidence" value="ECO:0007669"/>
    <property type="project" value="UniProtKB-UniRule"/>
</dbReference>
<dbReference type="FunFam" id="1.50.10.20:FF:000012">
    <property type="entry name" value="Geranylgeranyl transferase type-2 subunit beta"/>
    <property type="match status" value="1"/>
</dbReference>
<dbReference type="SUPFAM" id="SSF48239">
    <property type="entry name" value="Terpenoid cyclases/Protein prenyltransferases"/>
    <property type="match status" value="1"/>
</dbReference>
<evidence type="ECO:0000313" key="13">
    <source>
        <dbReference type="EMBL" id="KAK7679026.1"/>
    </source>
</evidence>
<evidence type="ECO:0000256" key="3">
    <source>
        <dbReference type="ARBA" id="ARBA00012656"/>
    </source>
</evidence>
<evidence type="ECO:0000256" key="10">
    <source>
        <dbReference type="ARBA" id="ARBA00069127"/>
    </source>
</evidence>
<comment type="caution">
    <text evidence="13">The sequence shown here is derived from an EMBL/GenBank/DDBJ whole genome shotgun (WGS) entry which is preliminary data.</text>
</comment>
<dbReference type="CDD" id="cd02894">
    <property type="entry name" value="GGTase-II"/>
    <property type="match status" value="1"/>
</dbReference>
<name>A0AAW0FEF3_9APHY</name>
<organism evidence="13 14">
    <name type="scientific">Cerrena zonata</name>
    <dbReference type="NCBI Taxonomy" id="2478898"/>
    <lineage>
        <taxon>Eukaryota</taxon>
        <taxon>Fungi</taxon>
        <taxon>Dikarya</taxon>
        <taxon>Basidiomycota</taxon>
        <taxon>Agaricomycotina</taxon>
        <taxon>Agaricomycetes</taxon>
        <taxon>Polyporales</taxon>
        <taxon>Cerrenaceae</taxon>
        <taxon>Cerrena</taxon>
    </lineage>
</organism>
<keyword evidence="14" id="KW-1185">Reference proteome</keyword>
<gene>
    <name evidence="13" type="ORF">QCA50_017970</name>
</gene>
<dbReference type="PANTHER" id="PTHR11774">
    <property type="entry name" value="GERANYLGERANYL TRANSFERASE TYPE BETA SUBUNIT"/>
    <property type="match status" value="1"/>
</dbReference>
<dbReference type="Gene3D" id="1.50.10.20">
    <property type="match status" value="1"/>
</dbReference>
<evidence type="ECO:0000256" key="4">
    <source>
        <dbReference type="ARBA" id="ARBA00022602"/>
    </source>
</evidence>
<evidence type="ECO:0000256" key="1">
    <source>
        <dbReference type="ARBA" id="ARBA00010497"/>
    </source>
</evidence>
<proteinExistence type="inferred from homology"/>
<keyword evidence="8 11" id="KW-0862">Zinc</keyword>
<evidence type="ECO:0000256" key="2">
    <source>
        <dbReference type="ARBA" id="ARBA00011355"/>
    </source>
</evidence>
<evidence type="ECO:0000256" key="6">
    <source>
        <dbReference type="ARBA" id="ARBA00022723"/>
    </source>
</evidence>
<dbReference type="AlphaFoldDB" id="A0AAW0FEF3"/>
<dbReference type="InterPro" id="IPR001330">
    <property type="entry name" value="Prenyltrans"/>
</dbReference>
<evidence type="ECO:0000256" key="8">
    <source>
        <dbReference type="ARBA" id="ARBA00022833"/>
    </source>
</evidence>
<dbReference type="EC" id="2.5.1.60" evidence="3 11"/>
<dbReference type="Pfam" id="PF00432">
    <property type="entry name" value="Prenyltrans"/>
    <property type="match status" value="1"/>
</dbReference>
<comment type="cofactor">
    <cofactor evidence="11">
        <name>Zn(2+)</name>
        <dbReference type="ChEBI" id="CHEBI:29105"/>
    </cofactor>
    <text evidence="11">Binds 1 zinc ion per subunit.</text>
</comment>
<dbReference type="InterPro" id="IPR026873">
    <property type="entry name" value="Ptb1"/>
</dbReference>
<comment type="similarity">
    <text evidence="1 11">Belongs to the protein prenyltransferase subunit beta family.</text>
</comment>
<accession>A0AAW0FEF3</accession>
<dbReference type="PANTHER" id="PTHR11774:SF11">
    <property type="entry name" value="GERANYLGERANYL TRANSFERASE TYPE-2 SUBUNIT BETA"/>
    <property type="match status" value="1"/>
</dbReference>
<dbReference type="GO" id="GO:0072657">
    <property type="term" value="P:protein localization to membrane"/>
    <property type="evidence" value="ECO:0007669"/>
    <property type="project" value="UniProtKB-ARBA"/>
</dbReference>
<dbReference type="EMBL" id="JASBNA010000064">
    <property type="protein sequence ID" value="KAK7679026.1"/>
    <property type="molecule type" value="Genomic_DNA"/>
</dbReference>
<comment type="subunit">
    <text evidence="2">Heterodimer of an alpha and a beta subunit.</text>
</comment>
<dbReference type="GO" id="GO:0005968">
    <property type="term" value="C:Rab-protein geranylgeranyltransferase complex"/>
    <property type="evidence" value="ECO:0007669"/>
    <property type="project" value="UniProtKB-UniRule"/>
</dbReference>